<dbReference type="EMBL" id="FXUA01000008">
    <property type="protein sequence ID" value="SMP33421.1"/>
    <property type="molecule type" value="Genomic_DNA"/>
</dbReference>
<evidence type="ECO:0000313" key="3">
    <source>
        <dbReference type="Proteomes" id="UP001157915"/>
    </source>
</evidence>
<organism evidence="2 3">
    <name type="scientific">Algoriphagus winogradskyi</name>
    <dbReference type="NCBI Taxonomy" id="237017"/>
    <lineage>
        <taxon>Bacteria</taxon>
        <taxon>Pseudomonadati</taxon>
        <taxon>Bacteroidota</taxon>
        <taxon>Cytophagia</taxon>
        <taxon>Cytophagales</taxon>
        <taxon>Cyclobacteriaceae</taxon>
        <taxon>Algoriphagus</taxon>
    </lineage>
</organism>
<keyword evidence="3" id="KW-1185">Reference proteome</keyword>
<evidence type="ECO:0000313" key="2">
    <source>
        <dbReference type="EMBL" id="SMP33421.1"/>
    </source>
</evidence>
<reference evidence="2 3" key="1">
    <citation type="submission" date="2017-05" db="EMBL/GenBank/DDBJ databases">
        <authorList>
            <person name="Varghese N."/>
            <person name="Submissions S."/>
        </authorList>
    </citation>
    <scope>NUCLEOTIDE SEQUENCE [LARGE SCALE GENOMIC DNA]</scope>
    <source>
        <strain evidence="2 3">DSM 15360</strain>
    </source>
</reference>
<keyword evidence="1" id="KW-1133">Transmembrane helix</keyword>
<sequence>MKRKEQFPFGKIAALYLFILVGILLAFELSSQGIKANTIGITHANHNTPELVGDANLCLVLGRTIGTYSAGGSIDDVYEWTVTDSAGEEIFSNSGGQQFETIQVVFNDAGDYVVSIKIRRGTNSDFYQSRMNVTIQKGPDKIALQSDYLLCGDNPVILTALDPGTPNLGNYSIIWRDIDKNVLETGNELIVNSPGIYLVELYLNNDDNSKTCTVNGTTYVGPAIDFQILKSKAKICEGGSVLFTTDIPLSGEWFIRKKSESNKISLGNAYELELLSSDLSGPGIYEVSFSVPSLDFPDCPSERKTEFEIIQAPQVEIRLLDEPEQCDNPNGSMQVLVMSNLESISIPELDFYKQDIAAGEVFTFDNLKPRVYLVQLVQNGCVTNKLIQLKSEDWSNIPPDQFNIVLSQIDETCAVEEIIPGNLSVALAGPIEDGMFRILSSEKGVVASGAIPVDGKFDIDLNAGNYLLEITIGNCTYPIESFTILDQPQVAVSVPSTINICESYLFVPETSDELLFTLTFPNGELQSLKTGEAFTLTEEGNYTLLAEPLDENSTLCLKRMNFTASLLSPFSFSAVLIEENCFDPIRYRAELEGIRASEVSIRWFDSDGIIVGRSMEFYPSYIGEFSLSVMPISSGFCPTIPVAFEVKAPITQVPMDLDLSKSCDDREAVIISLTTNPEIELRTEWIYYDESGARAELDSLNELFDIKVYKSGTYEAVAYTKLGCEVGRNLIQVEVSEPYPAPDLDLLYPVCSKNNSIPPIDPGEYDEYEWYFGDQLVSNQRLFKPDKIGKYQLRVTTAEGCILLENFSTHDVCDFKVVFPNAMILGNPQKNFRVFISEDITDAELFILNRQGELIHHVSTNNVPIEAPVFIWDGKFNGQYVPVGNYAFVVILRNPPYGIEERETGSLLVLQ</sequence>
<dbReference type="RefSeq" id="WP_283414439.1">
    <property type="nucleotide sequence ID" value="NZ_FXUA01000008.1"/>
</dbReference>
<evidence type="ECO:0000256" key="1">
    <source>
        <dbReference type="SAM" id="Phobius"/>
    </source>
</evidence>
<protein>
    <recommendedName>
        <fullName evidence="4">PKD domain-containing protein</fullName>
    </recommendedName>
</protein>
<comment type="caution">
    <text evidence="2">The sequence shown here is derived from an EMBL/GenBank/DDBJ whole genome shotgun (WGS) entry which is preliminary data.</text>
</comment>
<feature type="transmembrane region" description="Helical" evidence="1">
    <location>
        <begin position="12"/>
        <end position="29"/>
    </location>
</feature>
<dbReference type="Proteomes" id="UP001157915">
    <property type="component" value="Unassembled WGS sequence"/>
</dbReference>
<evidence type="ECO:0008006" key="4">
    <source>
        <dbReference type="Google" id="ProtNLM"/>
    </source>
</evidence>
<keyword evidence="1" id="KW-0812">Transmembrane</keyword>
<accession>A0ABY1PHI1</accession>
<gene>
    <name evidence="2" type="ORF">SAMN06265367_108188</name>
</gene>
<name>A0ABY1PHI1_9BACT</name>
<proteinExistence type="predicted"/>
<keyword evidence="1" id="KW-0472">Membrane</keyword>